<dbReference type="GO" id="GO:1900376">
    <property type="term" value="P:regulation of secondary metabolite biosynthetic process"/>
    <property type="evidence" value="ECO:0007669"/>
    <property type="project" value="TreeGrafter"/>
</dbReference>
<evidence type="ECO:0000313" key="2">
    <source>
        <dbReference type="EMBL" id="RKT58981.1"/>
    </source>
</evidence>
<keyword evidence="3" id="KW-1185">Reference proteome</keyword>
<reference evidence="2 3" key="1">
    <citation type="submission" date="2018-10" db="EMBL/GenBank/DDBJ databases">
        <title>Genomic Encyclopedia of Archaeal and Bacterial Type Strains, Phase II (KMG-II): from individual species to whole genera.</title>
        <authorList>
            <person name="Goeker M."/>
        </authorList>
    </citation>
    <scope>NUCLEOTIDE SEQUENCE [LARGE SCALE GENOMIC DNA]</scope>
    <source>
        <strain evidence="2 3">NSB1</strain>
    </source>
</reference>
<keyword evidence="1" id="KW-0862">Zinc</keyword>
<proteinExistence type="predicted"/>
<dbReference type="PANTHER" id="PTHR33202:SF22">
    <property type="entry name" value="HYDROGEN PEROXIDE SENSITIVE REPRESSOR"/>
    <property type="match status" value="1"/>
</dbReference>
<dbReference type="PANTHER" id="PTHR33202">
    <property type="entry name" value="ZINC UPTAKE REGULATION PROTEIN"/>
    <property type="match status" value="1"/>
</dbReference>
<dbReference type="InterPro" id="IPR002481">
    <property type="entry name" value="FUR"/>
</dbReference>
<dbReference type="AlphaFoldDB" id="A0A495WBD2"/>
<dbReference type="GO" id="GO:0008270">
    <property type="term" value="F:zinc ion binding"/>
    <property type="evidence" value="ECO:0007669"/>
    <property type="project" value="TreeGrafter"/>
</dbReference>
<feature type="binding site" evidence="1">
    <location>
        <position position="103"/>
    </location>
    <ligand>
        <name>Zn(2+)</name>
        <dbReference type="ChEBI" id="CHEBI:29105"/>
    </ligand>
</feature>
<organism evidence="2 3">
    <name type="scientific">Coprobacter fastidiosus NSB1 = JCM 33896</name>
    <dbReference type="NCBI Taxonomy" id="1349822"/>
    <lineage>
        <taxon>Bacteria</taxon>
        <taxon>Pseudomonadati</taxon>
        <taxon>Bacteroidota</taxon>
        <taxon>Bacteroidia</taxon>
        <taxon>Bacteroidales</taxon>
        <taxon>Barnesiellaceae</taxon>
        <taxon>Coprobacter</taxon>
    </lineage>
</organism>
<feature type="binding site" evidence="1">
    <location>
        <position position="139"/>
    </location>
    <ligand>
        <name>Zn(2+)</name>
        <dbReference type="ChEBI" id="CHEBI:29105"/>
    </ligand>
</feature>
<dbReference type="EMBL" id="RBXN01000003">
    <property type="protein sequence ID" value="RKT58981.1"/>
    <property type="molecule type" value="Genomic_DNA"/>
</dbReference>
<dbReference type="GO" id="GO:0003700">
    <property type="term" value="F:DNA-binding transcription factor activity"/>
    <property type="evidence" value="ECO:0007669"/>
    <property type="project" value="InterPro"/>
</dbReference>
<comment type="cofactor">
    <cofactor evidence="1">
        <name>Zn(2+)</name>
        <dbReference type="ChEBI" id="CHEBI:29105"/>
    </cofactor>
    <text evidence="1">Binds 1 zinc ion per subunit.</text>
</comment>
<feature type="binding site" evidence="1">
    <location>
        <position position="136"/>
    </location>
    <ligand>
        <name>Zn(2+)</name>
        <dbReference type="ChEBI" id="CHEBI:29105"/>
    </ligand>
</feature>
<feature type="binding site" evidence="1">
    <location>
        <position position="100"/>
    </location>
    <ligand>
        <name>Zn(2+)</name>
        <dbReference type="ChEBI" id="CHEBI:29105"/>
    </ligand>
</feature>
<dbReference type="Gene3D" id="1.10.10.10">
    <property type="entry name" value="Winged helix-like DNA-binding domain superfamily/Winged helix DNA-binding domain"/>
    <property type="match status" value="1"/>
</dbReference>
<dbReference type="Proteomes" id="UP000269493">
    <property type="component" value="Unassembled WGS sequence"/>
</dbReference>
<protein>
    <submittedName>
        <fullName evidence="2">Fur family ferric uptake transcriptional regulator</fullName>
    </submittedName>
</protein>
<dbReference type="Pfam" id="PF01475">
    <property type="entry name" value="FUR"/>
    <property type="match status" value="1"/>
</dbReference>
<evidence type="ECO:0000256" key="1">
    <source>
        <dbReference type="PIRSR" id="PIRSR602481-1"/>
    </source>
</evidence>
<dbReference type="SUPFAM" id="SSF46785">
    <property type="entry name" value="Winged helix' DNA-binding domain"/>
    <property type="match status" value="1"/>
</dbReference>
<dbReference type="GO" id="GO:0045892">
    <property type="term" value="P:negative regulation of DNA-templated transcription"/>
    <property type="evidence" value="ECO:0007669"/>
    <property type="project" value="TreeGrafter"/>
</dbReference>
<dbReference type="InterPro" id="IPR036388">
    <property type="entry name" value="WH-like_DNA-bd_sf"/>
</dbReference>
<evidence type="ECO:0000313" key="3">
    <source>
        <dbReference type="Proteomes" id="UP000269493"/>
    </source>
</evidence>
<dbReference type="GO" id="GO:0000976">
    <property type="term" value="F:transcription cis-regulatory region binding"/>
    <property type="evidence" value="ECO:0007669"/>
    <property type="project" value="TreeGrafter"/>
</dbReference>
<dbReference type="InterPro" id="IPR036390">
    <property type="entry name" value="WH_DNA-bd_sf"/>
</dbReference>
<name>A0A495WBD2_9BACT</name>
<gene>
    <name evidence="2" type="ORF">BC742_1118</name>
</gene>
<comment type="caution">
    <text evidence="2">The sequence shown here is derived from an EMBL/GenBank/DDBJ whole genome shotgun (WGS) entry which is preliminary data.</text>
</comment>
<accession>A0A495WBD2</accession>
<sequence length="146" mass="16841">MENMGEKEILEKLERKGVKPTANRILVLKALLSNSTPVSLSDLEDFIVTMDKSSIFRVLTLFLEHNVVHAMEDGSGSLKYEVCMSEGRCSLSDMHIHFYCEVCHRTYCFKTIHVPVMELPENFTPHFVNYMIKGECPECKRRHSEI</sequence>
<keyword evidence="1" id="KW-0479">Metal-binding</keyword>